<protein>
    <submittedName>
        <fullName evidence="7">O-antigen ligase domain-containing protein</fullName>
    </submittedName>
</protein>
<accession>A0A3P3WCS5</accession>
<feature type="transmembrane region" description="Helical" evidence="5">
    <location>
        <begin position="186"/>
        <end position="204"/>
    </location>
</feature>
<comment type="subcellular location">
    <subcellularLocation>
        <location evidence="1">Membrane</location>
        <topology evidence="1">Multi-pass membrane protein</topology>
    </subcellularLocation>
</comment>
<dbReference type="GO" id="GO:0016874">
    <property type="term" value="F:ligase activity"/>
    <property type="evidence" value="ECO:0007669"/>
    <property type="project" value="UniProtKB-KW"/>
</dbReference>
<feature type="transmembrane region" description="Helical" evidence="5">
    <location>
        <begin position="377"/>
        <end position="392"/>
    </location>
</feature>
<evidence type="ECO:0000256" key="2">
    <source>
        <dbReference type="ARBA" id="ARBA00022692"/>
    </source>
</evidence>
<dbReference type="Proteomes" id="UP000275719">
    <property type="component" value="Unassembled WGS sequence"/>
</dbReference>
<dbReference type="PANTHER" id="PTHR37422">
    <property type="entry name" value="TEICHURONIC ACID BIOSYNTHESIS PROTEIN TUAE"/>
    <property type="match status" value="1"/>
</dbReference>
<name>A0A3P3WCS5_9FLAO</name>
<dbReference type="Pfam" id="PF04932">
    <property type="entry name" value="Wzy_C"/>
    <property type="match status" value="1"/>
</dbReference>
<feature type="domain" description="O-antigen ligase-related" evidence="6">
    <location>
        <begin position="192"/>
        <end position="359"/>
    </location>
</feature>
<dbReference type="GO" id="GO:0016020">
    <property type="term" value="C:membrane"/>
    <property type="evidence" value="ECO:0007669"/>
    <property type="project" value="UniProtKB-SubCell"/>
</dbReference>
<evidence type="ECO:0000256" key="3">
    <source>
        <dbReference type="ARBA" id="ARBA00022989"/>
    </source>
</evidence>
<feature type="transmembrane region" description="Helical" evidence="5">
    <location>
        <begin position="84"/>
        <end position="101"/>
    </location>
</feature>
<feature type="transmembrane region" description="Helical" evidence="5">
    <location>
        <begin position="160"/>
        <end position="179"/>
    </location>
</feature>
<gene>
    <name evidence="7" type="ORF">EG240_09075</name>
</gene>
<keyword evidence="4 5" id="KW-0472">Membrane</keyword>
<keyword evidence="2 5" id="KW-0812">Transmembrane</keyword>
<evidence type="ECO:0000259" key="6">
    <source>
        <dbReference type="Pfam" id="PF04932"/>
    </source>
</evidence>
<feature type="transmembrane region" description="Helical" evidence="5">
    <location>
        <begin position="113"/>
        <end position="131"/>
    </location>
</feature>
<comment type="caution">
    <text evidence="7">The sequence shown here is derived from an EMBL/GenBank/DDBJ whole genome shotgun (WGS) entry which is preliminary data.</text>
</comment>
<dbReference type="OrthoDB" id="1143110at2"/>
<reference evidence="7 8" key="1">
    <citation type="submission" date="2018-11" db="EMBL/GenBank/DDBJ databases">
        <title>Flavobacterium sp. nov., YIM 102701-2 draft genome.</title>
        <authorList>
            <person name="Li G."/>
            <person name="Jiang Y."/>
        </authorList>
    </citation>
    <scope>NUCLEOTIDE SEQUENCE [LARGE SCALE GENOMIC DNA]</scope>
    <source>
        <strain evidence="7 8">YIM 102701-2</strain>
    </source>
</reference>
<feature type="transmembrane region" description="Helical" evidence="5">
    <location>
        <begin position="398"/>
        <end position="417"/>
    </location>
</feature>
<dbReference type="RefSeq" id="WP_125019078.1">
    <property type="nucleotide sequence ID" value="NZ_RQVQ01000017.1"/>
</dbReference>
<feature type="transmembrane region" description="Helical" evidence="5">
    <location>
        <begin position="234"/>
        <end position="253"/>
    </location>
</feature>
<organism evidence="7 8">
    <name type="scientific">Paenimyroides tangerinum</name>
    <dbReference type="NCBI Taxonomy" id="2488728"/>
    <lineage>
        <taxon>Bacteria</taxon>
        <taxon>Pseudomonadati</taxon>
        <taxon>Bacteroidota</taxon>
        <taxon>Flavobacteriia</taxon>
        <taxon>Flavobacteriales</taxon>
        <taxon>Flavobacteriaceae</taxon>
        <taxon>Paenimyroides</taxon>
    </lineage>
</organism>
<keyword evidence="7" id="KW-0436">Ligase</keyword>
<evidence type="ECO:0000256" key="4">
    <source>
        <dbReference type="ARBA" id="ARBA00023136"/>
    </source>
</evidence>
<proteinExistence type="predicted"/>
<dbReference type="AlphaFoldDB" id="A0A3P3WCS5"/>
<dbReference type="InterPro" id="IPR007016">
    <property type="entry name" value="O-antigen_ligase-rel_domated"/>
</dbReference>
<evidence type="ECO:0000313" key="8">
    <source>
        <dbReference type="Proteomes" id="UP000275719"/>
    </source>
</evidence>
<sequence>MMNSKENYNKIISVFIVLIASTIVFRPVCTLLIILFTIYNLVHFKYLKWPNNVWKYVCLLSLPLIFEILFFWNNSSVTLGFKSLEKYASLFVFSFFILGNYQQLSFFKILNQYRYLFTFIWVILLLRFLVFDYDLVHKYINGIHLAEMGYKFAESFGNHAPAINMHVAFLVITNVYFLLRKRTFKNLLINIFLLFVSLFSLLVLNTRISLAVAILCSLIVSLQYFIKQFKTSKIVKLSIGFVAIISGILFISFESNPYMKEKYSSVTFAYMDKVGKLDEIPNPEVVVFNAFVTRLSIWKSSYELALEQPLIGYGSADGKREVVDYFQRTNQQFLTKYAFPVHNQILDFFVKFGFLGAIMGIVYMLVPIVIGFKSKNVILFCFGIIFFISNLFDDFLIRFDGIVFFGIWICLGTAFYLRNKNSIKSELLD</sequence>
<dbReference type="InterPro" id="IPR051533">
    <property type="entry name" value="WaaL-like"/>
</dbReference>
<evidence type="ECO:0000256" key="5">
    <source>
        <dbReference type="SAM" id="Phobius"/>
    </source>
</evidence>
<evidence type="ECO:0000256" key="1">
    <source>
        <dbReference type="ARBA" id="ARBA00004141"/>
    </source>
</evidence>
<feature type="transmembrane region" description="Helical" evidence="5">
    <location>
        <begin position="348"/>
        <end position="370"/>
    </location>
</feature>
<feature type="transmembrane region" description="Helical" evidence="5">
    <location>
        <begin position="12"/>
        <end position="41"/>
    </location>
</feature>
<dbReference type="EMBL" id="RQVQ01000017">
    <property type="protein sequence ID" value="RRJ90393.1"/>
    <property type="molecule type" value="Genomic_DNA"/>
</dbReference>
<keyword evidence="8" id="KW-1185">Reference proteome</keyword>
<keyword evidence="3 5" id="KW-1133">Transmembrane helix</keyword>
<feature type="transmembrane region" description="Helical" evidence="5">
    <location>
        <begin position="53"/>
        <end position="72"/>
    </location>
</feature>
<evidence type="ECO:0000313" key="7">
    <source>
        <dbReference type="EMBL" id="RRJ90393.1"/>
    </source>
</evidence>
<dbReference type="PANTHER" id="PTHR37422:SF13">
    <property type="entry name" value="LIPOPOLYSACCHARIDE BIOSYNTHESIS PROTEIN PA4999-RELATED"/>
    <property type="match status" value="1"/>
</dbReference>
<feature type="transmembrane region" description="Helical" evidence="5">
    <location>
        <begin position="210"/>
        <end position="227"/>
    </location>
</feature>